<dbReference type="InterPro" id="IPR023214">
    <property type="entry name" value="HAD_sf"/>
</dbReference>
<dbReference type="InterPro" id="IPR023198">
    <property type="entry name" value="PGP-like_dom2"/>
</dbReference>
<dbReference type="PANTHER" id="PTHR18901">
    <property type="entry name" value="2-DEOXYGLUCOSE-6-PHOSPHATE PHOSPHATASE 2"/>
    <property type="match status" value="1"/>
</dbReference>
<dbReference type="STRING" id="1121307.CLCY_10c00730"/>
<dbReference type="Pfam" id="PF13419">
    <property type="entry name" value="HAD_2"/>
    <property type="match status" value="1"/>
</dbReference>
<dbReference type="PRINTS" id="PR00413">
    <property type="entry name" value="HADHALOGNASE"/>
</dbReference>
<proteinExistence type="predicted"/>
<dbReference type="GO" id="GO:0016791">
    <property type="term" value="F:phosphatase activity"/>
    <property type="evidence" value="ECO:0007669"/>
    <property type="project" value="TreeGrafter"/>
</dbReference>
<comment type="caution">
    <text evidence="1">The sequence shown here is derived from an EMBL/GenBank/DDBJ whole genome shotgun (WGS) entry which is preliminary data.</text>
</comment>
<dbReference type="NCBIfam" id="TIGR01549">
    <property type="entry name" value="HAD-SF-IA-v1"/>
    <property type="match status" value="1"/>
</dbReference>
<dbReference type="SFLD" id="SFLDG01129">
    <property type="entry name" value="C1.5:_HAD__Beta-PGM__Phosphata"/>
    <property type="match status" value="1"/>
</dbReference>
<gene>
    <name evidence="1" type="ORF">CLCY_10c00730</name>
</gene>
<protein>
    <submittedName>
        <fullName evidence="1">HAD hydrolase, family IA</fullName>
    </submittedName>
</protein>
<dbReference type="SUPFAM" id="SSF56784">
    <property type="entry name" value="HAD-like"/>
    <property type="match status" value="1"/>
</dbReference>
<accession>A0A0J8DEB0</accession>
<dbReference type="Gene3D" id="1.10.150.240">
    <property type="entry name" value="Putative phosphatase, domain 2"/>
    <property type="match status" value="1"/>
</dbReference>
<dbReference type="InterPro" id="IPR006439">
    <property type="entry name" value="HAD-SF_hydro_IA"/>
</dbReference>
<sequence length="211" mass="23982">MIKGAIFDFDGTLLDTMYEWENIGGNYLRSKGIVPENNISKILKPMSLEEAGEYFIEKYGFTHTVEEILNEVHALIADKYKYHFELKPYVIDYLDKLKENNIKMCIATATSHCHAVNALKRLGIEDYFEFVLTCSEVGHSKLNPRIYIESTERLGLNIDNVIVYEDTLSCIETAKKAGFKVIGVSDASAEGDVETIKKLCDKYILGFEELL</sequence>
<dbReference type="SFLD" id="SFLDS00003">
    <property type="entry name" value="Haloacid_Dehalogenase"/>
    <property type="match status" value="1"/>
</dbReference>
<dbReference type="NCBIfam" id="TIGR01509">
    <property type="entry name" value="HAD-SF-IA-v3"/>
    <property type="match status" value="1"/>
</dbReference>
<reference evidence="1 2" key="1">
    <citation type="submission" date="2015-06" db="EMBL/GenBank/DDBJ databases">
        <title>Draft genome sequence of the purine-degrading Clostridium cylindrosporum HC-1 (DSM 605).</title>
        <authorList>
            <person name="Poehlein A."/>
            <person name="Schiel-Bengelsdorf B."/>
            <person name="Bengelsdorf F."/>
            <person name="Daniel R."/>
            <person name="Duerre P."/>
        </authorList>
    </citation>
    <scope>NUCLEOTIDE SEQUENCE [LARGE SCALE GENOMIC DNA]</scope>
    <source>
        <strain evidence="1 2">DSM 605</strain>
    </source>
</reference>
<evidence type="ECO:0000313" key="2">
    <source>
        <dbReference type="Proteomes" id="UP000036756"/>
    </source>
</evidence>
<dbReference type="AlphaFoldDB" id="A0A0J8DEB0"/>
<organism evidence="1 2">
    <name type="scientific">Clostridium cylindrosporum DSM 605</name>
    <dbReference type="NCBI Taxonomy" id="1121307"/>
    <lineage>
        <taxon>Bacteria</taxon>
        <taxon>Bacillati</taxon>
        <taxon>Bacillota</taxon>
        <taxon>Clostridia</taxon>
        <taxon>Eubacteriales</taxon>
        <taxon>Clostridiaceae</taxon>
        <taxon>Clostridium</taxon>
    </lineage>
</organism>
<keyword evidence="2" id="KW-1185">Reference proteome</keyword>
<keyword evidence="1" id="KW-0378">Hydrolase</keyword>
<name>A0A0J8DEB0_CLOCY</name>
<evidence type="ECO:0000313" key="1">
    <source>
        <dbReference type="EMBL" id="KMT22528.1"/>
    </source>
</evidence>
<dbReference type="InterPro" id="IPR036412">
    <property type="entry name" value="HAD-like_sf"/>
</dbReference>
<dbReference type="PATRIC" id="fig|1121307.3.peg.77"/>
<dbReference type="InterPro" id="IPR041492">
    <property type="entry name" value="HAD_2"/>
</dbReference>
<dbReference type="Proteomes" id="UP000036756">
    <property type="component" value="Unassembled WGS sequence"/>
</dbReference>
<dbReference type="RefSeq" id="WP_161797105.1">
    <property type="nucleotide sequence ID" value="NZ_LFVU01000007.1"/>
</dbReference>
<dbReference type="PANTHER" id="PTHR18901:SF38">
    <property type="entry name" value="PSEUDOURIDINE-5'-PHOSPHATASE"/>
    <property type="match status" value="1"/>
</dbReference>
<dbReference type="EMBL" id="LFVU01000007">
    <property type="protein sequence ID" value="KMT22528.1"/>
    <property type="molecule type" value="Genomic_DNA"/>
</dbReference>
<dbReference type="Gene3D" id="3.40.50.1000">
    <property type="entry name" value="HAD superfamily/HAD-like"/>
    <property type="match status" value="1"/>
</dbReference>